<reference evidence="4" key="1">
    <citation type="journal article" date="2019" name="Int. J. Syst. Evol. Microbiol.">
        <title>The Global Catalogue of Microorganisms (GCM) 10K type strain sequencing project: providing services to taxonomists for standard genome sequencing and annotation.</title>
        <authorList>
            <consortium name="The Broad Institute Genomics Platform"/>
            <consortium name="The Broad Institute Genome Sequencing Center for Infectious Disease"/>
            <person name="Wu L."/>
            <person name="Ma J."/>
        </authorList>
    </citation>
    <scope>NUCLEOTIDE SEQUENCE [LARGE SCALE GENOMIC DNA]</scope>
    <source>
        <strain evidence="4">JCM 18303</strain>
    </source>
</reference>
<dbReference type="EMBL" id="BAABJP010000018">
    <property type="protein sequence ID" value="GAA5159361.1"/>
    <property type="molecule type" value="Genomic_DNA"/>
</dbReference>
<feature type="transmembrane region" description="Helical" evidence="2">
    <location>
        <begin position="147"/>
        <end position="167"/>
    </location>
</feature>
<evidence type="ECO:0000256" key="2">
    <source>
        <dbReference type="SAM" id="Phobius"/>
    </source>
</evidence>
<comment type="caution">
    <text evidence="3">The sequence shown here is derived from an EMBL/GenBank/DDBJ whole genome shotgun (WGS) entry which is preliminary data.</text>
</comment>
<dbReference type="RefSeq" id="WP_185060258.1">
    <property type="nucleotide sequence ID" value="NZ_BAABJP010000018.1"/>
</dbReference>
<keyword evidence="4" id="KW-1185">Reference proteome</keyword>
<dbReference type="Proteomes" id="UP001428817">
    <property type="component" value="Unassembled WGS sequence"/>
</dbReference>
<accession>A0ABP9QBZ7</accession>
<keyword evidence="2" id="KW-0812">Transmembrane</keyword>
<name>A0ABP9QBZ7_9PSEU</name>
<evidence type="ECO:0000313" key="4">
    <source>
        <dbReference type="Proteomes" id="UP001428817"/>
    </source>
</evidence>
<evidence type="ECO:0000313" key="3">
    <source>
        <dbReference type="EMBL" id="GAA5159361.1"/>
    </source>
</evidence>
<evidence type="ECO:0000256" key="1">
    <source>
        <dbReference type="SAM" id="MobiDB-lite"/>
    </source>
</evidence>
<sequence length="251" mass="26396">MPQPPPPGPDAALVAPLIRPRRASPAGARAELAEARLRAAGELAEALRTLRDDSRAYLESAHGPARAEFPAVFRTAVLELTDRFGARLNHRFGPGPPPSPPRSCPPGRAARFRLEARLTVAASVSGAIGLGRLAVEPALAAPRAVGLPAELGLVLVSVLVGVLVGLAGQVARSRRAGAERACLARWAAEGLADLRAALETALAQRVLHAERRLLSTTPRPSIPAARRPSDPPPCQSPPGQRDHRPTPHKKV</sequence>
<keyword evidence="2" id="KW-1133">Transmembrane helix</keyword>
<gene>
    <name evidence="3" type="ORF">GCM10023321_40400</name>
</gene>
<feature type="region of interest" description="Disordered" evidence="1">
    <location>
        <begin position="213"/>
        <end position="251"/>
    </location>
</feature>
<keyword evidence="2" id="KW-0472">Membrane</keyword>
<proteinExistence type="predicted"/>
<organism evidence="3 4">
    <name type="scientific">Pseudonocardia eucalypti</name>
    <dbReference type="NCBI Taxonomy" id="648755"/>
    <lineage>
        <taxon>Bacteria</taxon>
        <taxon>Bacillati</taxon>
        <taxon>Actinomycetota</taxon>
        <taxon>Actinomycetes</taxon>
        <taxon>Pseudonocardiales</taxon>
        <taxon>Pseudonocardiaceae</taxon>
        <taxon>Pseudonocardia</taxon>
    </lineage>
</organism>
<protein>
    <submittedName>
        <fullName evidence="3">Uncharacterized protein</fullName>
    </submittedName>
</protein>